<protein>
    <submittedName>
        <fullName evidence="1">Uncharacterized protein</fullName>
    </submittedName>
</protein>
<sequence length="34" mass="3895">MEEILSAVVYALLELVMRGIIEGTKIRFSWVGNR</sequence>
<organism evidence="1">
    <name type="scientific">uncultured Cytophagales bacterium</name>
    <dbReference type="NCBI Taxonomy" id="158755"/>
    <lineage>
        <taxon>Bacteria</taxon>
        <taxon>Pseudomonadati</taxon>
        <taxon>Bacteroidota</taxon>
        <taxon>Sphingobacteriia</taxon>
        <taxon>Sphingobacteriales</taxon>
        <taxon>environmental samples</taxon>
    </lineage>
</organism>
<evidence type="ECO:0000313" key="1">
    <source>
        <dbReference type="EMBL" id="CAA9314612.1"/>
    </source>
</evidence>
<dbReference type="AlphaFoldDB" id="A0A6J4KVN4"/>
<reference evidence="1" key="1">
    <citation type="submission" date="2020-02" db="EMBL/GenBank/DDBJ databases">
        <authorList>
            <person name="Meier V. D."/>
        </authorList>
    </citation>
    <scope>NUCLEOTIDE SEQUENCE</scope>
    <source>
        <strain evidence="1">AVDCRST_MAG56</strain>
    </source>
</reference>
<gene>
    <name evidence="1" type="ORF">AVDCRST_MAG56-6548</name>
</gene>
<proteinExistence type="predicted"/>
<name>A0A6J4KVN4_9SPHI</name>
<accession>A0A6J4KVN4</accession>
<dbReference type="EMBL" id="CADCTQ010000538">
    <property type="protein sequence ID" value="CAA9314612.1"/>
    <property type="molecule type" value="Genomic_DNA"/>
</dbReference>